<proteinExistence type="inferred from homology"/>
<evidence type="ECO:0000313" key="8">
    <source>
        <dbReference type="Proteomes" id="UP001156498"/>
    </source>
</evidence>
<dbReference type="Pfam" id="PF01565">
    <property type="entry name" value="FAD_binding_4"/>
    <property type="match status" value="1"/>
</dbReference>
<dbReference type="PROSITE" id="PS00862">
    <property type="entry name" value="OX2_COVAL_FAD"/>
    <property type="match status" value="1"/>
</dbReference>
<keyword evidence="5" id="KW-0560">Oxidoreductase</keyword>
<evidence type="ECO:0000256" key="5">
    <source>
        <dbReference type="ARBA" id="ARBA00023002"/>
    </source>
</evidence>
<protein>
    <submittedName>
        <fullName evidence="7">FAD-binding oxidoreductase</fullName>
    </submittedName>
</protein>
<dbReference type="PANTHER" id="PTHR42973:SF39">
    <property type="entry name" value="FAD-BINDING PCMH-TYPE DOMAIN-CONTAINING PROTEIN"/>
    <property type="match status" value="1"/>
</dbReference>
<dbReference type="EMBL" id="CP113264">
    <property type="protein sequence ID" value="WAE71691.1"/>
    <property type="molecule type" value="Genomic_DNA"/>
</dbReference>
<evidence type="ECO:0000256" key="3">
    <source>
        <dbReference type="ARBA" id="ARBA00022630"/>
    </source>
</evidence>
<gene>
    <name evidence="7" type="ORF">OUQ99_20960</name>
</gene>
<dbReference type="InterPro" id="IPR006093">
    <property type="entry name" value="Oxy_OxRdtase_FAD_BS"/>
</dbReference>
<evidence type="ECO:0000256" key="1">
    <source>
        <dbReference type="ARBA" id="ARBA00001974"/>
    </source>
</evidence>
<organism evidence="7 8">
    <name type="scientific">Streptomonospora nanhaiensis</name>
    <dbReference type="NCBI Taxonomy" id="1323731"/>
    <lineage>
        <taxon>Bacteria</taxon>
        <taxon>Bacillati</taxon>
        <taxon>Actinomycetota</taxon>
        <taxon>Actinomycetes</taxon>
        <taxon>Streptosporangiales</taxon>
        <taxon>Nocardiopsidaceae</taxon>
        <taxon>Streptomonospora</taxon>
    </lineage>
</organism>
<evidence type="ECO:0000256" key="2">
    <source>
        <dbReference type="ARBA" id="ARBA00005466"/>
    </source>
</evidence>
<dbReference type="RefSeq" id="WP_267945494.1">
    <property type="nucleotide sequence ID" value="NZ_CP113264.1"/>
</dbReference>
<dbReference type="Proteomes" id="UP001156498">
    <property type="component" value="Chromosome"/>
</dbReference>
<dbReference type="PANTHER" id="PTHR42973">
    <property type="entry name" value="BINDING OXIDOREDUCTASE, PUTATIVE (AFU_ORTHOLOGUE AFUA_1G17690)-RELATED"/>
    <property type="match status" value="1"/>
</dbReference>
<keyword evidence="8" id="KW-1185">Reference proteome</keyword>
<dbReference type="InterPro" id="IPR006094">
    <property type="entry name" value="Oxid_FAD_bind_N"/>
</dbReference>
<keyword evidence="4" id="KW-0274">FAD</keyword>
<feature type="domain" description="FAD-binding PCMH-type" evidence="6">
    <location>
        <begin position="40"/>
        <end position="208"/>
    </location>
</feature>
<dbReference type="Gene3D" id="3.30.43.10">
    <property type="entry name" value="Uridine Diphospho-n-acetylenolpyruvylglucosamine Reductase, domain 2"/>
    <property type="match status" value="1"/>
</dbReference>
<dbReference type="SUPFAM" id="SSF56176">
    <property type="entry name" value="FAD-binding/transporter-associated domain-like"/>
    <property type="match status" value="1"/>
</dbReference>
<comment type="similarity">
    <text evidence="2">Belongs to the oxygen-dependent FAD-linked oxidoreductase family.</text>
</comment>
<dbReference type="Gene3D" id="3.30.465.10">
    <property type="match status" value="1"/>
</dbReference>
<reference evidence="7 8" key="1">
    <citation type="journal article" date="2013" name="Int. J. Syst. Evol. Microbiol.">
        <title>Description of Streptomonospora sediminis sp. nov. and Streptomonospora nanhaiensis sp. nov., and reclassification of Nocardiopsis arabia Hozzein &amp; Goodfellow 2008 as Streptomonospora arabica comb. nov. and emended description of the genus Streptomonospora.</title>
        <authorList>
            <person name="Zhang D.F."/>
            <person name="Pan H.Q."/>
            <person name="He J."/>
            <person name="Zhang X.M."/>
            <person name="Zhang Y.G."/>
            <person name="Klenk H.P."/>
            <person name="Hu J.C."/>
            <person name="Li W.J."/>
        </authorList>
    </citation>
    <scope>NUCLEOTIDE SEQUENCE [LARGE SCALE GENOMIC DNA]</scope>
    <source>
        <strain evidence="7 8">12A09</strain>
    </source>
</reference>
<dbReference type="InterPro" id="IPR036318">
    <property type="entry name" value="FAD-bd_PCMH-like_sf"/>
</dbReference>
<evidence type="ECO:0000259" key="6">
    <source>
        <dbReference type="PROSITE" id="PS51387"/>
    </source>
</evidence>
<dbReference type="InterPro" id="IPR016169">
    <property type="entry name" value="FAD-bd_PCMH_sub2"/>
</dbReference>
<comment type="cofactor">
    <cofactor evidence="1">
        <name>FAD</name>
        <dbReference type="ChEBI" id="CHEBI:57692"/>
    </cofactor>
</comment>
<keyword evidence="3" id="KW-0285">Flavoprotein</keyword>
<evidence type="ECO:0000256" key="4">
    <source>
        <dbReference type="ARBA" id="ARBA00022827"/>
    </source>
</evidence>
<dbReference type="InterPro" id="IPR016167">
    <property type="entry name" value="FAD-bd_PCMH_sub1"/>
</dbReference>
<dbReference type="InterPro" id="IPR016166">
    <property type="entry name" value="FAD-bd_PCMH"/>
</dbReference>
<dbReference type="Gene3D" id="3.40.462.20">
    <property type="match status" value="1"/>
</dbReference>
<name>A0ABY6YHS8_9ACTN</name>
<dbReference type="PROSITE" id="PS51387">
    <property type="entry name" value="FAD_PCMH"/>
    <property type="match status" value="1"/>
</dbReference>
<dbReference type="InterPro" id="IPR050416">
    <property type="entry name" value="FAD-linked_Oxidoreductase"/>
</dbReference>
<accession>A0ABY6YHS8</accession>
<sequence length="464" mass="48071">MTNTTLTAAAADLGRRVRGPVSLPGQGDHELERAGFNLAAELRPALAVGATGPADVRAAVAFAADHSLTVGVRATGHGGGRPADGGLLLSTRRMDRVHVDPRTRTASVGAGVRWQQVIDRAARFGLAPLNGSSPLVGAVGYTLGGGLPVLGRTFGWAADRVRGVGLVTADGRSLHVGPDENADLFWALRGARSGFGVVTSMDVGLVPLASLYGGGLYFPGDRAARVLHAWREWVAGVPQETNSSVALLRLPDVEGVPDPLRGRLTVHVRVAHTGTPESGEALLRPLRKAAPPLRDTVGPIPATAIASVHEDPVRPLPYDEGSLMLRSFDESAVDALLGAVGPDSGEEGVAMAEVRHLGGALDREPEHPRALDHRGAAFSLLALTPSTGAAAGRPAGERLLERMAPWGTGLRFLNFLGGPAGAALAHEAFTPGTRSALAEVKARHDPAGLFPADHFLPASPGSRV</sequence>
<evidence type="ECO:0000313" key="7">
    <source>
        <dbReference type="EMBL" id="WAE71691.1"/>
    </source>
</evidence>